<reference evidence="2 3" key="1">
    <citation type="journal article" date="2020" name="Microbiol. Resour. Announc.">
        <title>Draft Genome Sequence of a Cladosporium Species Isolated from the Mesophotic Ascidian Didemnum maculosum.</title>
        <authorList>
            <person name="Gioti A."/>
            <person name="Siaperas R."/>
            <person name="Nikolaivits E."/>
            <person name="Le Goff G."/>
            <person name="Ouazzani J."/>
            <person name="Kotoulas G."/>
            <person name="Topakas E."/>
        </authorList>
    </citation>
    <scope>NUCLEOTIDE SEQUENCE [LARGE SCALE GENOMIC DNA]</scope>
    <source>
        <strain evidence="2 3">TM138-S3</strain>
    </source>
</reference>
<dbReference type="PANTHER" id="PTHR34213:SF2">
    <property type="entry name" value="NUCLEAR TRANSPORT FACTOR 2 (NTF2) FAMILY PROTEIN"/>
    <property type="match status" value="1"/>
</dbReference>
<dbReference type="AlphaFoldDB" id="A0AB34KQB0"/>
<dbReference type="PANTHER" id="PTHR34213">
    <property type="entry name" value="NUCLEAR TRANSPORT FACTOR 2 (NTF2) FAMILY PROTEIN"/>
    <property type="match status" value="1"/>
</dbReference>
<evidence type="ECO:0000256" key="1">
    <source>
        <dbReference type="SAM" id="MobiDB-lite"/>
    </source>
</evidence>
<evidence type="ECO:0000313" key="3">
    <source>
        <dbReference type="Proteomes" id="UP000803884"/>
    </source>
</evidence>
<dbReference type="EMBL" id="JAAQHG020000012">
    <property type="protein sequence ID" value="KAL1586980.1"/>
    <property type="molecule type" value="Genomic_DNA"/>
</dbReference>
<dbReference type="GeneID" id="96005624"/>
<dbReference type="Proteomes" id="UP000803884">
    <property type="component" value="Unassembled WGS sequence"/>
</dbReference>
<dbReference type="RefSeq" id="XP_069230085.1">
    <property type="nucleotide sequence ID" value="XM_069372786.1"/>
</dbReference>
<feature type="region of interest" description="Disordered" evidence="1">
    <location>
        <begin position="1"/>
        <end position="82"/>
    </location>
</feature>
<sequence>MKQVPAKCFNQINRPTNSMTSGSDLRQTAEQPLNPAVPQTYEVRERQQQEQPARDNRPAEATNAPTNEDYEPNPPASIKLPSERQNILDSIVRLYSGSGTNDEDSTGDKDIRVYAKKAVYDDIASYCDTRYKIAGQWWGIPAVMKSSVTKEVEVVSSTPIPTDATEKPGAIVFKMKRAWTPRLSTKTFDVNHFVTLSLERATEEDGEGPSERVKYHKDQWNEKDYNHGGMGKVMKTVNGDFATIGTRPPKDL</sequence>
<feature type="compositionally biased region" description="Polar residues" evidence="1">
    <location>
        <begin position="10"/>
        <end position="31"/>
    </location>
</feature>
<name>A0AB34KQB0_9PEZI</name>
<comment type="caution">
    <text evidence="2">The sequence shown here is derived from an EMBL/GenBank/DDBJ whole genome shotgun (WGS) entry which is preliminary data.</text>
</comment>
<proteinExistence type="predicted"/>
<keyword evidence="3" id="KW-1185">Reference proteome</keyword>
<protein>
    <submittedName>
        <fullName evidence="2">Uncharacterized protein</fullName>
    </submittedName>
</protein>
<feature type="compositionally biased region" description="Basic and acidic residues" evidence="1">
    <location>
        <begin position="42"/>
        <end position="58"/>
    </location>
</feature>
<evidence type="ECO:0000313" key="2">
    <source>
        <dbReference type="EMBL" id="KAL1586980.1"/>
    </source>
</evidence>
<gene>
    <name evidence="2" type="ORF">WHR41_04180</name>
</gene>
<organism evidence="2 3">
    <name type="scientific">Cladosporium halotolerans</name>
    <dbReference type="NCBI Taxonomy" id="1052096"/>
    <lineage>
        <taxon>Eukaryota</taxon>
        <taxon>Fungi</taxon>
        <taxon>Dikarya</taxon>
        <taxon>Ascomycota</taxon>
        <taxon>Pezizomycotina</taxon>
        <taxon>Dothideomycetes</taxon>
        <taxon>Dothideomycetidae</taxon>
        <taxon>Cladosporiales</taxon>
        <taxon>Cladosporiaceae</taxon>
        <taxon>Cladosporium</taxon>
    </lineage>
</organism>
<accession>A0AB34KQB0</accession>